<protein>
    <submittedName>
        <fullName evidence="8">TM2 domain-containing protein</fullName>
    </submittedName>
</protein>
<evidence type="ECO:0000256" key="2">
    <source>
        <dbReference type="ARBA" id="ARBA00022692"/>
    </source>
</evidence>
<sequence>MRECYIRGMSDFTDPNGQIPFDTGNTDVPQASQSVQSSQSDSSMPSPTAQQYMQNQRYDQPYRQPIQSQPAQSQSAQPQPVPPQSMQPDYGQASPSAQYGQPAYSQTPQYAPQSQYAQMPQYGQQQPQYDRTQPAYGQTQSQYNQTQPQYGQPYTQQYGQYGQQQTGYDQQAYRQMPNYQTTPQPAYGGQQKSKLAAGLFGIFLGALGVHNFYLGFTGKAIAQLLLSLIGWLLFGLGPVVAGIWGLVEGILILCSTYGSNWHRDAKGIELTD</sequence>
<keyword evidence="2 6" id="KW-0812">Transmembrane</keyword>
<comment type="subcellular location">
    <subcellularLocation>
        <location evidence="1">Membrane</location>
        <topology evidence="1">Multi-pass membrane protein</topology>
    </subcellularLocation>
</comment>
<feature type="compositionally biased region" description="Low complexity" evidence="5">
    <location>
        <begin position="113"/>
        <end position="155"/>
    </location>
</feature>
<evidence type="ECO:0000256" key="1">
    <source>
        <dbReference type="ARBA" id="ARBA00004141"/>
    </source>
</evidence>
<dbReference type="Proteomes" id="UP000529710">
    <property type="component" value="Unassembled WGS sequence"/>
</dbReference>
<evidence type="ECO:0000256" key="6">
    <source>
        <dbReference type="SAM" id="Phobius"/>
    </source>
</evidence>
<dbReference type="AlphaFoldDB" id="A0A7Y0EWK4"/>
<keyword evidence="9" id="KW-1185">Reference proteome</keyword>
<feature type="compositionally biased region" description="Polar residues" evidence="5">
    <location>
        <begin position="93"/>
        <end position="112"/>
    </location>
</feature>
<comment type="caution">
    <text evidence="8">The sequence shown here is derived from an EMBL/GenBank/DDBJ whole genome shotgun (WGS) entry which is preliminary data.</text>
</comment>
<organism evidence="8 9">
    <name type="scientific">Bifidobacterium erythrocebi</name>
    <dbReference type="NCBI Taxonomy" id="2675325"/>
    <lineage>
        <taxon>Bacteria</taxon>
        <taxon>Bacillati</taxon>
        <taxon>Actinomycetota</taxon>
        <taxon>Actinomycetes</taxon>
        <taxon>Bifidobacteriales</taxon>
        <taxon>Bifidobacteriaceae</taxon>
        <taxon>Bifidobacterium</taxon>
    </lineage>
</organism>
<name>A0A7Y0EWK4_9BIFI</name>
<feature type="compositionally biased region" description="Polar residues" evidence="5">
    <location>
        <begin position="48"/>
        <end position="58"/>
    </location>
</feature>
<keyword evidence="3 6" id="KW-1133">Transmembrane helix</keyword>
<dbReference type="GO" id="GO:0016020">
    <property type="term" value="C:membrane"/>
    <property type="evidence" value="ECO:0007669"/>
    <property type="project" value="UniProtKB-SubCell"/>
</dbReference>
<feature type="compositionally biased region" description="Low complexity" evidence="5">
    <location>
        <begin position="64"/>
        <end position="78"/>
    </location>
</feature>
<evidence type="ECO:0000256" key="4">
    <source>
        <dbReference type="ARBA" id="ARBA00023136"/>
    </source>
</evidence>
<evidence type="ECO:0000259" key="7">
    <source>
        <dbReference type="Pfam" id="PF05154"/>
    </source>
</evidence>
<feature type="domain" description="TM2" evidence="7">
    <location>
        <begin position="190"/>
        <end position="240"/>
    </location>
</feature>
<evidence type="ECO:0000256" key="3">
    <source>
        <dbReference type="ARBA" id="ARBA00022989"/>
    </source>
</evidence>
<gene>
    <name evidence="8" type="ORF">G1C98_1392</name>
</gene>
<feature type="compositionally biased region" description="Low complexity" evidence="5">
    <location>
        <begin position="29"/>
        <end position="47"/>
    </location>
</feature>
<evidence type="ECO:0000313" key="9">
    <source>
        <dbReference type="Proteomes" id="UP000529710"/>
    </source>
</evidence>
<proteinExistence type="predicted"/>
<feature type="transmembrane region" description="Helical" evidence="6">
    <location>
        <begin position="228"/>
        <end position="253"/>
    </location>
</feature>
<feature type="transmembrane region" description="Helical" evidence="6">
    <location>
        <begin position="195"/>
        <end position="216"/>
    </location>
</feature>
<accession>A0A7Y0EWK4</accession>
<feature type="region of interest" description="Disordered" evidence="5">
    <location>
        <begin position="1"/>
        <end position="155"/>
    </location>
</feature>
<keyword evidence="4 6" id="KW-0472">Membrane</keyword>
<reference evidence="8 9" key="1">
    <citation type="submission" date="2020-02" db="EMBL/GenBank/DDBJ databases">
        <title>Characterization of phylogenetic diversity of novel bifidobacterial species isolated in Czech ZOOs.</title>
        <authorList>
            <person name="Lugli G.A."/>
            <person name="Vera N.B."/>
            <person name="Ventura M."/>
        </authorList>
    </citation>
    <scope>NUCLEOTIDE SEQUENCE [LARGE SCALE GENOMIC DNA]</scope>
    <source>
        <strain evidence="8 9">DSM 109960</strain>
    </source>
</reference>
<dbReference type="InterPro" id="IPR007829">
    <property type="entry name" value="TM2"/>
</dbReference>
<evidence type="ECO:0000256" key="5">
    <source>
        <dbReference type="SAM" id="MobiDB-lite"/>
    </source>
</evidence>
<dbReference type="EMBL" id="JAAIIF010000013">
    <property type="protein sequence ID" value="NMM96656.1"/>
    <property type="molecule type" value="Genomic_DNA"/>
</dbReference>
<evidence type="ECO:0000313" key="8">
    <source>
        <dbReference type="EMBL" id="NMM96656.1"/>
    </source>
</evidence>
<dbReference type="Pfam" id="PF05154">
    <property type="entry name" value="TM2"/>
    <property type="match status" value="1"/>
</dbReference>